<dbReference type="STRING" id="1381753.V2XFN0"/>
<gene>
    <name evidence="4" type="ORF">Moror_4408</name>
</gene>
<feature type="compositionally biased region" description="Polar residues" evidence="2">
    <location>
        <begin position="313"/>
        <end position="325"/>
    </location>
</feature>
<sequence length="1620" mass="179111">MSSNPPQLHLTLPANTTSFKRSFDQFGFDLESPVGSAEAGSHGAIGASSSNSRSERNKRARSASSLSDGNNSTSSTGSSTLGSSSSGSIHSERSQGDADLSAPSTTRAISSNILGAMPFEPPRLPTPDIQDIEMPDYPLGDTADEPEDFELHSSSSSPPAEGEPVSEDSYRSPHQRIVDAFSPAAVLRSSRPRSPIITRLPTPPPTLPPLSLQDDSTPLHENVIPFLNSRNQPSSRSDSPYEFGSPPSTSHVSRRPVDTVGTRNGLTGLSLDISVQGNLSSSSLSLSSTRSSVVSPVSDDSSAVDAPLLGHSASVNPHSQPQSNAESRHPRFTSISDTIISDARLLSDDDLSSLGLSSTSRTSPEQDPASVSRPSDPLPHTSVRPSRPALPGSHRSAPSIGSGNSERVGRPSSPLEDIYSFYISTPTWRREHHSSSAPRNSRGDRHVWDSWDQRPIRPRQRIQRNLGSNVHPSRVNGDDSARPSDDGSFPLTLRRQPSLGSLSTEFERWFEDPDTRHQPPSYGAQPEQVDRASGISSYYHQSLRDTVINARINATTQEPRFPTRRATASHLNERDFDFESTVPGLRASLFENGVPQQDFPSLTDSAVRTSRPQSPSPLASMLAREELEGQGASVVHSRTDPNRRLYIEQGLVDPREATGRYRLRAYDAGEEARSSPVRWGFYWTELSDELEEDDHLSESERIYQMSRRMGPSVPRPLQPSDRDFSQSVGHHSTTLPDPPDIVYGRRIRPHYASGHGASNSLLSENSAEIRRRHDREMVDRLRRSSTMSTSQEFHADSEPESNVSNRSSLFAFGRRPFSLTGESSRPVTDAVQPPLPRRYRSPSPPCIPSPIADILGQSERRILNEEEQSASRPSRNIRRNSLGSLSHALNHRPISPSREWTNDLTSRLSDSYLSYDTSIPPLMAHRDRSMSRERRYRANSRSPPRPNPDSRVSWSSGSRMGRSAFTSAGIFDSQSSSISDIARTIAREREPSASALSDLESSLERRMRRESESQRLPPVNPPSIPPPDLGDTLFDSNDISPDLTHAEFVALGDYTRPAARSIDADADMEPPRRRSPSPLPDLFDITDWIALTASTRPPRGNDAPQNSAAQPTTERHGNIDLQSYAPGLYRNTLQRFMERNRPNERSHPPTIPPLPFEAASSSLDASASDIANTLQERSHNRSDYFQPQRSRPEPPQPYMNRRPPVSSQPARPLPSVHFGDETSHNHGSQQRTDDLHRLITSQARIGVPGLEPLPEIPRFDSANDSREIEHALHVLRQDGQPAARTQQIIERYRRERSGNDSNSPAYNNASRSNNLWGTIEENGAGDRTVTPQRAWRRVPAPRVNTGNASNNTVEADEYMTGLQPLRRRPAGTSPTRHEMQDTRPQPPGRARSFVSRFSRHRPHLDFDPDFVSLQSLVNPRRRGLRGFSFGDFIRDEDFDTSYESLITLEAALGEVKSKATPQHIIEGLETADYREWATDDSDKRCPICLDDYKSSDPVSKLPECSHWLHKPCLEQWLKGASTCPVCRESVRAQGTPSSPPPRFHSRRRDTNARLGTGSFGNSNASAGPSNSTSANGRRNSTENPSGNSNGGNTARGWRLNRSNSNWRHTFGPRPPPDSNA</sequence>
<feature type="compositionally biased region" description="Basic and acidic residues" evidence="2">
    <location>
        <begin position="476"/>
        <end position="485"/>
    </location>
</feature>
<feature type="region of interest" description="Disordered" evidence="2">
    <location>
        <begin position="989"/>
        <end position="1033"/>
    </location>
</feature>
<keyword evidence="5" id="KW-1185">Reference proteome</keyword>
<feature type="compositionally biased region" description="Low complexity" evidence="2">
    <location>
        <begin position="187"/>
        <end position="200"/>
    </location>
</feature>
<feature type="compositionally biased region" description="Pro residues" evidence="2">
    <location>
        <begin position="1018"/>
        <end position="1028"/>
    </location>
</feature>
<feature type="compositionally biased region" description="Basic and acidic residues" evidence="2">
    <location>
        <begin position="924"/>
        <end position="933"/>
    </location>
</feature>
<feature type="region of interest" description="Disordered" evidence="2">
    <location>
        <begin position="355"/>
        <end position="413"/>
    </location>
</feature>
<feature type="region of interest" description="Disordered" evidence="2">
    <location>
        <begin position="923"/>
        <end position="958"/>
    </location>
</feature>
<dbReference type="Gene3D" id="3.30.40.10">
    <property type="entry name" value="Zinc/RING finger domain, C3HC4 (zinc finger)"/>
    <property type="match status" value="1"/>
</dbReference>
<feature type="region of interest" description="Disordered" evidence="2">
    <location>
        <begin position="1094"/>
        <end position="1125"/>
    </location>
</feature>
<dbReference type="Pfam" id="PF13639">
    <property type="entry name" value="zf-RING_2"/>
    <property type="match status" value="1"/>
</dbReference>
<dbReference type="SUPFAM" id="SSF57850">
    <property type="entry name" value="RING/U-box"/>
    <property type="match status" value="1"/>
</dbReference>
<evidence type="ECO:0000256" key="2">
    <source>
        <dbReference type="SAM" id="MobiDB-lite"/>
    </source>
</evidence>
<feature type="region of interest" description="Disordered" evidence="2">
    <location>
        <begin position="1530"/>
        <end position="1620"/>
    </location>
</feature>
<feature type="compositionally biased region" description="Low complexity" evidence="2">
    <location>
        <begin position="1555"/>
        <end position="1576"/>
    </location>
</feature>
<feature type="region of interest" description="Disordered" evidence="2">
    <location>
        <begin position="29"/>
        <end position="331"/>
    </location>
</feature>
<comment type="caution">
    <text evidence="4">The sequence shown here is derived from an EMBL/GenBank/DDBJ whole genome shotgun (WGS) entry which is preliminary data.</text>
</comment>
<organism evidence="4 5">
    <name type="scientific">Moniliophthora roreri (strain MCA 2997)</name>
    <name type="common">Cocoa frosty pod rot fungus</name>
    <name type="synonym">Crinipellis roreri</name>
    <dbReference type="NCBI Taxonomy" id="1381753"/>
    <lineage>
        <taxon>Eukaryota</taxon>
        <taxon>Fungi</taxon>
        <taxon>Dikarya</taxon>
        <taxon>Basidiomycota</taxon>
        <taxon>Agaricomycotina</taxon>
        <taxon>Agaricomycetes</taxon>
        <taxon>Agaricomycetidae</taxon>
        <taxon>Agaricales</taxon>
        <taxon>Marasmiineae</taxon>
        <taxon>Marasmiaceae</taxon>
        <taxon>Moniliophthora</taxon>
    </lineage>
</organism>
<keyword evidence="1" id="KW-0863">Zinc-finger</keyword>
<evidence type="ECO:0000259" key="3">
    <source>
        <dbReference type="PROSITE" id="PS50089"/>
    </source>
</evidence>
<feature type="compositionally biased region" description="Polar residues" evidence="2">
    <location>
        <begin position="725"/>
        <end position="735"/>
    </location>
</feature>
<dbReference type="GO" id="GO:0008270">
    <property type="term" value="F:zinc ion binding"/>
    <property type="evidence" value="ECO:0007669"/>
    <property type="project" value="UniProtKB-KW"/>
</dbReference>
<dbReference type="HOGENOM" id="CLU_253181_0_0_1"/>
<protein>
    <submittedName>
        <fullName evidence="4">Ring u-box domain-containing protein</fullName>
    </submittedName>
</protein>
<feature type="region of interest" description="Disordered" evidence="2">
    <location>
        <begin position="599"/>
        <end position="618"/>
    </location>
</feature>
<feature type="compositionally biased region" description="Low complexity" evidence="2">
    <location>
        <begin position="1158"/>
        <end position="1171"/>
    </location>
</feature>
<proteinExistence type="predicted"/>
<dbReference type="InterPro" id="IPR001841">
    <property type="entry name" value="Znf_RING"/>
</dbReference>
<feature type="region of interest" description="Disordered" evidence="2">
    <location>
        <begin position="1061"/>
        <end position="1081"/>
    </location>
</feature>
<keyword evidence="1" id="KW-0479">Metal-binding</keyword>
<name>V2XFN0_MONRO</name>
<feature type="compositionally biased region" description="Polar residues" evidence="2">
    <location>
        <begin position="1103"/>
        <end position="1112"/>
    </location>
</feature>
<evidence type="ECO:0000313" key="5">
    <source>
        <dbReference type="Proteomes" id="UP000017559"/>
    </source>
</evidence>
<dbReference type="KEGG" id="mrr:Moror_4408"/>
<feature type="region of interest" description="Disordered" evidence="2">
    <location>
        <begin position="1364"/>
        <end position="1391"/>
    </location>
</feature>
<feature type="compositionally biased region" description="Low complexity" evidence="2">
    <location>
        <begin position="35"/>
        <end position="52"/>
    </location>
</feature>
<feature type="compositionally biased region" description="Polar residues" evidence="2">
    <location>
        <begin position="756"/>
        <end position="766"/>
    </location>
</feature>
<feature type="compositionally biased region" description="Polar residues" evidence="2">
    <location>
        <begin position="1577"/>
        <end position="1592"/>
    </location>
</feature>
<dbReference type="InterPro" id="IPR053070">
    <property type="entry name" value="RING-type_E3_ubiquitin-ligase"/>
</dbReference>
<feature type="compositionally biased region" description="Low complexity" evidence="2">
    <location>
        <begin position="62"/>
        <end position="88"/>
    </location>
</feature>
<dbReference type="PANTHER" id="PTHR47035">
    <property type="entry name" value="OS11G0150450 PROTEIN"/>
    <property type="match status" value="1"/>
</dbReference>
<evidence type="ECO:0000313" key="4">
    <source>
        <dbReference type="EMBL" id="ESK92532.1"/>
    </source>
</evidence>
<dbReference type="InterPro" id="IPR013083">
    <property type="entry name" value="Znf_RING/FYVE/PHD"/>
</dbReference>
<feature type="compositionally biased region" description="Polar residues" evidence="2">
    <location>
        <begin position="599"/>
        <end position="617"/>
    </location>
</feature>
<accession>V2XFN0</accession>
<feature type="compositionally biased region" description="Basic and acidic residues" evidence="2">
    <location>
        <begin position="441"/>
        <end position="455"/>
    </location>
</feature>
<feature type="compositionally biased region" description="Low complexity" evidence="2">
    <location>
        <begin position="274"/>
        <end position="305"/>
    </location>
</feature>
<feature type="region of interest" description="Disordered" evidence="2">
    <location>
        <begin position="817"/>
        <end position="852"/>
    </location>
</feature>
<feature type="domain" description="RING-type" evidence="3">
    <location>
        <begin position="1485"/>
        <end position="1527"/>
    </location>
</feature>
<dbReference type="SMART" id="SM00184">
    <property type="entry name" value="RING"/>
    <property type="match status" value="1"/>
</dbReference>
<dbReference type="EMBL" id="AWSO01000276">
    <property type="protein sequence ID" value="ESK92532.1"/>
    <property type="molecule type" value="Genomic_DNA"/>
</dbReference>
<dbReference type="OrthoDB" id="8062037at2759"/>
<feature type="compositionally biased region" description="Polar residues" evidence="2">
    <location>
        <begin position="228"/>
        <end position="238"/>
    </location>
</feature>
<feature type="compositionally biased region" description="Low complexity" evidence="2">
    <location>
        <begin position="152"/>
        <end position="163"/>
    </location>
</feature>
<feature type="region of interest" description="Disordered" evidence="2">
    <location>
        <begin position="707"/>
        <end position="805"/>
    </location>
</feature>
<feature type="region of interest" description="Disordered" evidence="2">
    <location>
        <begin position="1141"/>
        <end position="1232"/>
    </location>
</feature>
<evidence type="ECO:0000256" key="1">
    <source>
        <dbReference type="PROSITE-ProRule" id="PRU00175"/>
    </source>
</evidence>
<keyword evidence="1" id="KW-0862">Zinc</keyword>
<feature type="compositionally biased region" description="Polar residues" evidence="2">
    <location>
        <begin position="102"/>
        <end position="113"/>
    </location>
</feature>
<dbReference type="PROSITE" id="PS50089">
    <property type="entry name" value="ZF_RING_2"/>
    <property type="match status" value="1"/>
</dbReference>
<dbReference type="PANTHER" id="PTHR47035:SF3">
    <property type="entry name" value="OS11G0150450 PROTEIN"/>
    <property type="match status" value="1"/>
</dbReference>
<reference evidence="4 5" key="1">
    <citation type="journal article" date="2014" name="BMC Genomics">
        <title>Genome and secretome analysis of the hemibiotrophic fungal pathogen, Moniliophthora roreri, which causes frosty pod rot disease of cacao: mechanisms of the biotrophic and necrotrophic phases.</title>
        <authorList>
            <person name="Meinhardt L.W."/>
            <person name="Costa G.G.L."/>
            <person name="Thomazella D.P.T."/>
            <person name="Teixeira P.J.P.L."/>
            <person name="Carazzolle M.F."/>
            <person name="Schuster S.C."/>
            <person name="Carlson J.E."/>
            <person name="Guiltinan M.J."/>
            <person name="Mieczkowski P."/>
            <person name="Farmer A."/>
            <person name="Ramaraj T."/>
            <person name="Crozier J."/>
            <person name="Davis R.E."/>
            <person name="Shao J."/>
            <person name="Melnick R.L."/>
            <person name="Pereira G.A.G."/>
            <person name="Bailey B.A."/>
        </authorList>
    </citation>
    <scope>NUCLEOTIDE SEQUENCE [LARGE SCALE GENOMIC DNA]</scope>
    <source>
        <strain evidence="4 5">MCA 2997</strain>
    </source>
</reference>
<feature type="compositionally biased region" description="Basic and acidic residues" evidence="2">
    <location>
        <begin position="1002"/>
        <end position="1013"/>
    </location>
</feature>
<dbReference type="Proteomes" id="UP000017559">
    <property type="component" value="Unassembled WGS sequence"/>
</dbReference>
<feature type="region of interest" description="Disordered" evidence="2">
    <location>
        <begin position="429"/>
        <end position="497"/>
    </location>
</feature>
<dbReference type="CDD" id="cd16461">
    <property type="entry name" value="RING-H2_EL5-like"/>
    <property type="match status" value="1"/>
</dbReference>
<feature type="compositionally biased region" description="Basic and acidic residues" evidence="2">
    <location>
        <begin position="767"/>
        <end position="782"/>
    </location>
</feature>